<dbReference type="InterPro" id="IPR019379">
    <property type="entry name" value="Gamma_Secretase_Asp_P_PEN2"/>
</dbReference>
<dbReference type="PANTHER" id="PTHR12174:SF23">
    <property type="entry name" value="MINOR HISTOCOMPATIBILITY ANTIGEN H13"/>
    <property type="match status" value="1"/>
</dbReference>
<dbReference type="AlphaFoldDB" id="A0A367JFN0"/>
<dbReference type="GO" id="GO:0098553">
    <property type="term" value="C:lumenal side of endoplasmic reticulum membrane"/>
    <property type="evidence" value="ECO:0007669"/>
    <property type="project" value="TreeGrafter"/>
</dbReference>
<keyword evidence="2" id="KW-0256">Endoplasmic reticulum</keyword>
<protein>
    <submittedName>
        <fullName evidence="4">Minor histocompatibility antigen H13</fullName>
    </submittedName>
</protein>
<dbReference type="GO" id="GO:0098554">
    <property type="term" value="C:cytoplasmic side of endoplasmic reticulum membrane"/>
    <property type="evidence" value="ECO:0007669"/>
    <property type="project" value="TreeGrafter"/>
</dbReference>
<comment type="caution">
    <text evidence="4">The sequence shown here is derived from an EMBL/GenBank/DDBJ whole genome shotgun (WGS) entry which is preliminary data.</text>
</comment>
<dbReference type="Proteomes" id="UP000252139">
    <property type="component" value="Unassembled WGS sequence"/>
</dbReference>
<accession>A0A367JFN0</accession>
<organism evidence="4 5">
    <name type="scientific">Rhizopus azygosporus</name>
    <name type="common">Rhizopus microsporus var. azygosporus</name>
    <dbReference type="NCBI Taxonomy" id="86630"/>
    <lineage>
        <taxon>Eukaryota</taxon>
        <taxon>Fungi</taxon>
        <taxon>Fungi incertae sedis</taxon>
        <taxon>Mucoromycota</taxon>
        <taxon>Mucoromycotina</taxon>
        <taxon>Mucoromycetes</taxon>
        <taxon>Mucorales</taxon>
        <taxon>Mucorineae</taxon>
        <taxon>Rhizopodaceae</taxon>
        <taxon>Rhizopus</taxon>
    </lineage>
</organism>
<sequence length="230" mass="26767">IFVALTLRYDRHMSWKRNPVGEFRSTDFPKPYFTACFIAYILGLVTTTAVMHIFNAAQPALLYLSPACILSVLITAAIRGELKELFLYTVEDEKKKEKEDEKKKKRPESQIIEQIVEQEVIEEKKVQVEEIELEELDKMSFEEQVSISKKMFYGGLAFLPFLWLVNFMYFYKTSQSPNAPRELKKYIYLSLTGCITWFILLTTWYAIFVNKRVAWSTDVDGITVVIPKGV</sequence>
<feature type="transmembrane region" description="Helical" evidence="3">
    <location>
        <begin position="151"/>
        <end position="171"/>
    </location>
</feature>
<keyword evidence="3" id="KW-0812">Transmembrane</keyword>
<feature type="transmembrane region" description="Helical" evidence="3">
    <location>
        <begin position="32"/>
        <end position="54"/>
    </location>
</feature>
<dbReference type="GO" id="GO:0006465">
    <property type="term" value="P:signal peptide processing"/>
    <property type="evidence" value="ECO:0007669"/>
    <property type="project" value="TreeGrafter"/>
</dbReference>
<evidence type="ECO:0000256" key="2">
    <source>
        <dbReference type="ARBA" id="ARBA00022824"/>
    </source>
</evidence>
<proteinExistence type="predicted"/>
<evidence type="ECO:0000313" key="5">
    <source>
        <dbReference type="Proteomes" id="UP000252139"/>
    </source>
</evidence>
<dbReference type="EMBL" id="PJQL01001448">
    <property type="protein sequence ID" value="RCH88541.1"/>
    <property type="molecule type" value="Genomic_DNA"/>
</dbReference>
<feature type="transmembrane region" description="Helical" evidence="3">
    <location>
        <begin position="186"/>
        <end position="207"/>
    </location>
</feature>
<dbReference type="InterPro" id="IPR007369">
    <property type="entry name" value="Peptidase_A22B_SPP"/>
</dbReference>
<feature type="non-terminal residue" evidence="4">
    <location>
        <position position="1"/>
    </location>
</feature>
<dbReference type="Pfam" id="PF10251">
    <property type="entry name" value="PEN-2"/>
    <property type="match status" value="1"/>
</dbReference>
<evidence type="ECO:0000313" key="4">
    <source>
        <dbReference type="EMBL" id="RCH88541.1"/>
    </source>
</evidence>
<evidence type="ECO:0000256" key="3">
    <source>
        <dbReference type="SAM" id="Phobius"/>
    </source>
</evidence>
<keyword evidence="5" id="KW-1185">Reference proteome</keyword>
<dbReference type="PANTHER" id="PTHR12174">
    <property type="entry name" value="SIGNAL PEPTIDE PEPTIDASE"/>
    <property type="match status" value="1"/>
</dbReference>
<dbReference type="GO" id="GO:0033619">
    <property type="term" value="P:membrane protein proteolysis"/>
    <property type="evidence" value="ECO:0007669"/>
    <property type="project" value="TreeGrafter"/>
</dbReference>
<dbReference type="Pfam" id="PF04258">
    <property type="entry name" value="Peptidase_A22B"/>
    <property type="match status" value="1"/>
</dbReference>
<dbReference type="OrthoDB" id="524898at2759"/>
<feature type="transmembrane region" description="Helical" evidence="3">
    <location>
        <begin position="60"/>
        <end position="78"/>
    </location>
</feature>
<evidence type="ECO:0000256" key="1">
    <source>
        <dbReference type="ARBA" id="ARBA00004477"/>
    </source>
</evidence>
<dbReference type="STRING" id="86630.A0A367JFN0"/>
<name>A0A367JFN0_RHIAZ</name>
<keyword evidence="3" id="KW-0472">Membrane</keyword>
<dbReference type="GO" id="GO:0042500">
    <property type="term" value="F:aspartic endopeptidase activity, intramembrane cleaving"/>
    <property type="evidence" value="ECO:0007669"/>
    <property type="project" value="InterPro"/>
</dbReference>
<comment type="subcellular location">
    <subcellularLocation>
        <location evidence="1">Endoplasmic reticulum membrane</location>
        <topology evidence="1">Multi-pass membrane protein</topology>
    </subcellularLocation>
</comment>
<reference evidence="4 5" key="1">
    <citation type="journal article" date="2018" name="G3 (Bethesda)">
        <title>Phylogenetic and Phylogenomic Definition of Rhizopus Species.</title>
        <authorList>
            <person name="Gryganskyi A.P."/>
            <person name="Golan J."/>
            <person name="Dolatabadi S."/>
            <person name="Mondo S."/>
            <person name="Robb S."/>
            <person name="Idnurm A."/>
            <person name="Muszewska A."/>
            <person name="Steczkiewicz K."/>
            <person name="Masonjones S."/>
            <person name="Liao H.L."/>
            <person name="Gajdeczka M.T."/>
            <person name="Anike F."/>
            <person name="Vuek A."/>
            <person name="Anishchenko I.M."/>
            <person name="Voigt K."/>
            <person name="de Hoog G.S."/>
            <person name="Smith M.E."/>
            <person name="Heitman J."/>
            <person name="Vilgalys R."/>
            <person name="Stajich J.E."/>
        </authorList>
    </citation>
    <scope>NUCLEOTIDE SEQUENCE [LARGE SCALE GENOMIC DNA]</scope>
    <source>
        <strain evidence="4 5">CBS 357.93</strain>
    </source>
</reference>
<keyword evidence="3" id="KW-1133">Transmembrane helix</keyword>
<gene>
    <name evidence="4" type="primary">HM13_1</name>
    <name evidence="4" type="ORF">CU097_000277</name>
</gene>